<organism evidence="3 4">
    <name type="scientific">Pelagicoccus enzymogenes</name>
    <dbReference type="NCBI Taxonomy" id="2773457"/>
    <lineage>
        <taxon>Bacteria</taxon>
        <taxon>Pseudomonadati</taxon>
        <taxon>Verrucomicrobiota</taxon>
        <taxon>Opitutia</taxon>
        <taxon>Puniceicoccales</taxon>
        <taxon>Pelagicoccaceae</taxon>
        <taxon>Pelagicoccus</taxon>
    </lineage>
</organism>
<evidence type="ECO:0000256" key="1">
    <source>
        <dbReference type="SAM" id="SignalP"/>
    </source>
</evidence>
<dbReference type="InterPro" id="IPR051218">
    <property type="entry name" value="Sec_MonoDiacylglyc_Lipase"/>
</dbReference>
<dbReference type="AlphaFoldDB" id="A0A927F889"/>
<evidence type="ECO:0000259" key="2">
    <source>
        <dbReference type="Pfam" id="PF01764"/>
    </source>
</evidence>
<sequence>MRHAAALFRKTAQNPPRRSARKAFAGLACCIALFLFTPQPRASDQALSHAALFAPNKTFLYFAQGSQLTSDDPSSFSLQNAAFLAQCSLLIYVKEPEFITDTLQEAGFGQTEIFDTEGTFAFLSESEAHIVITFRGTESGDRADYLTDSKFNQTAFSEHGTAHSGFVEALAQVAPDLLDTLGARSEAAPQKTVWLTGHSLGGALATLFALQNPDQVDAVYTVGAPRTMGRKLAAHWEDKLPLFRVVNNNDIVPRLPTPPFYEHLGPTYFLTADRSLIVDPTGSKAFKERFRGHKKFMKRLVTEHWLQKDFSAIPSDYFVDHSPRLYAEILIELADEK</sequence>
<protein>
    <submittedName>
        <fullName evidence="3">Lipase family protein</fullName>
    </submittedName>
</protein>
<dbReference type="PANTHER" id="PTHR45856">
    <property type="entry name" value="ALPHA/BETA-HYDROLASES SUPERFAMILY PROTEIN"/>
    <property type="match status" value="1"/>
</dbReference>
<dbReference type="Gene3D" id="3.40.50.1820">
    <property type="entry name" value="alpha/beta hydrolase"/>
    <property type="match status" value="1"/>
</dbReference>
<evidence type="ECO:0000313" key="3">
    <source>
        <dbReference type="EMBL" id="MBD5780278.1"/>
    </source>
</evidence>
<dbReference type="Proteomes" id="UP000622317">
    <property type="component" value="Unassembled WGS sequence"/>
</dbReference>
<comment type="caution">
    <text evidence="3">The sequence shown here is derived from an EMBL/GenBank/DDBJ whole genome shotgun (WGS) entry which is preliminary data.</text>
</comment>
<proteinExistence type="predicted"/>
<keyword evidence="4" id="KW-1185">Reference proteome</keyword>
<dbReference type="EMBL" id="JACYFG010000035">
    <property type="protein sequence ID" value="MBD5780278.1"/>
    <property type="molecule type" value="Genomic_DNA"/>
</dbReference>
<dbReference type="SUPFAM" id="SSF53474">
    <property type="entry name" value="alpha/beta-Hydrolases"/>
    <property type="match status" value="1"/>
</dbReference>
<gene>
    <name evidence="3" type="ORF">IEN85_12315</name>
</gene>
<dbReference type="Pfam" id="PF01764">
    <property type="entry name" value="Lipase_3"/>
    <property type="match status" value="1"/>
</dbReference>
<dbReference type="GO" id="GO:0006629">
    <property type="term" value="P:lipid metabolic process"/>
    <property type="evidence" value="ECO:0007669"/>
    <property type="project" value="InterPro"/>
</dbReference>
<dbReference type="CDD" id="cd00519">
    <property type="entry name" value="Lipase_3"/>
    <property type="match status" value="1"/>
</dbReference>
<dbReference type="InterPro" id="IPR029058">
    <property type="entry name" value="AB_hydrolase_fold"/>
</dbReference>
<feature type="signal peptide" evidence="1">
    <location>
        <begin position="1"/>
        <end position="42"/>
    </location>
</feature>
<accession>A0A927F889</accession>
<feature type="chain" id="PRO_5037645762" evidence="1">
    <location>
        <begin position="43"/>
        <end position="337"/>
    </location>
</feature>
<keyword evidence="1" id="KW-0732">Signal</keyword>
<dbReference type="PANTHER" id="PTHR45856:SF24">
    <property type="entry name" value="FUNGAL LIPASE-LIKE DOMAIN-CONTAINING PROTEIN"/>
    <property type="match status" value="1"/>
</dbReference>
<evidence type="ECO:0000313" key="4">
    <source>
        <dbReference type="Proteomes" id="UP000622317"/>
    </source>
</evidence>
<feature type="domain" description="Fungal lipase-type" evidence="2">
    <location>
        <begin position="131"/>
        <end position="257"/>
    </location>
</feature>
<name>A0A927F889_9BACT</name>
<reference evidence="3" key="1">
    <citation type="submission" date="2020-09" db="EMBL/GenBank/DDBJ databases">
        <title>Pelagicoccus enzymogenes sp. nov. with an EPS production, isolated from marine sediment.</title>
        <authorList>
            <person name="Feng X."/>
        </authorList>
    </citation>
    <scope>NUCLEOTIDE SEQUENCE</scope>
    <source>
        <strain evidence="3">NFK12</strain>
    </source>
</reference>
<dbReference type="RefSeq" id="WP_191617387.1">
    <property type="nucleotide sequence ID" value="NZ_JACYFG010000035.1"/>
</dbReference>
<dbReference type="InterPro" id="IPR002921">
    <property type="entry name" value="Fungal_lipase-type"/>
</dbReference>